<feature type="compositionally biased region" description="Pro residues" evidence="1">
    <location>
        <begin position="490"/>
        <end position="502"/>
    </location>
</feature>
<reference evidence="3 4" key="1">
    <citation type="submission" date="2019-02" db="EMBL/GenBank/DDBJ databases">
        <title>Sequencing the genomes of 1000 actinobacteria strains.</title>
        <authorList>
            <person name="Klenk H.-P."/>
        </authorList>
    </citation>
    <scope>NUCLEOTIDE SEQUENCE [LARGE SCALE GENOMIC DNA]</scope>
    <source>
        <strain evidence="3 4">DSM 45162</strain>
    </source>
</reference>
<dbReference type="Proteomes" id="UP000292564">
    <property type="component" value="Unassembled WGS sequence"/>
</dbReference>
<evidence type="ECO:0000256" key="1">
    <source>
        <dbReference type="SAM" id="MobiDB-lite"/>
    </source>
</evidence>
<feature type="compositionally biased region" description="Gly residues" evidence="1">
    <location>
        <begin position="454"/>
        <end position="474"/>
    </location>
</feature>
<accession>A0A4Q7ZHE4</accession>
<keyword evidence="2" id="KW-1133">Transmembrane helix</keyword>
<dbReference type="EMBL" id="SHKY01000001">
    <property type="protein sequence ID" value="RZU49633.1"/>
    <property type="molecule type" value="Genomic_DNA"/>
</dbReference>
<dbReference type="AlphaFoldDB" id="A0A4Q7ZHE4"/>
<feature type="region of interest" description="Disordered" evidence="1">
    <location>
        <begin position="348"/>
        <end position="587"/>
    </location>
</feature>
<feature type="compositionally biased region" description="Low complexity" evidence="1">
    <location>
        <begin position="436"/>
        <end position="453"/>
    </location>
</feature>
<name>A0A4Q7ZHE4_9ACTN</name>
<evidence type="ECO:0000313" key="4">
    <source>
        <dbReference type="Proteomes" id="UP000292564"/>
    </source>
</evidence>
<keyword evidence="2" id="KW-0812">Transmembrane</keyword>
<feature type="compositionally biased region" description="Gly residues" evidence="1">
    <location>
        <begin position="420"/>
        <end position="435"/>
    </location>
</feature>
<proteinExistence type="predicted"/>
<feature type="transmembrane region" description="Helical" evidence="2">
    <location>
        <begin position="318"/>
        <end position="337"/>
    </location>
</feature>
<evidence type="ECO:0000256" key="2">
    <source>
        <dbReference type="SAM" id="Phobius"/>
    </source>
</evidence>
<feature type="compositionally biased region" description="Low complexity" evidence="1">
    <location>
        <begin position="475"/>
        <end position="489"/>
    </location>
</feature>
<dbReference type="SUPFAM" id="SSF75011">
    <property type="entry name" value="3-carboxy-cis,cis-mucoante lactonizing enzyme"/>
    <property type="match status" value="1"/>
</dbReference>
<keyword evidence="4" id="KW-1185">Reference proteome</keyword>
<sequence>MVGAASAHAMPAPVAADVKAAPAKKLCKVEDTRLTELSGLVATTNGFITVNDSTDRETQKKVFYLDQTCKVTNAVPYSGKGPLDTEDMALSRDRKTLWIGDTGDNDKKRATIALWKMPATGSKSPTLYRLKYPDGAHDAEGLLLDGDGIPIVVTKDAGKAGLYKPAAALKADSADGVPLRRVGEVTLPSSDTANPLGPVGRLVATGAAVSPDGTKVVIRTYADAFEWDVTGGDMVAALKGTPRQTPLPNEPFGEAISYTPDGKAYVTVSDMGQFSADTANFLLRYTPATQVVSAGAKAKTPQDSASPAWYSELSLKDLTYMVGGVGALGALLVGLGVSGIMRSRKKPALEPVSPAPAAAAPKPADAETELLSVGGPAAAPLSARPPGVGPVYGANRGGPPPGGGVYGTKPHSPAPSRGGVYSGGPSAGAAPGGHPGPAQGRPGHPAGQPPRGQQLGGHPRGPQSGGPQPGGAQPGGQHPRGPQPNGQHPGRPPAGPPGPPSGRPMSPAGRPAPPPGPGAGPPGRAGGGQPARPGGGVYGAPPAGPPPGSRPGDNPLPNGWFGSDDGPPDDDRPPGTGRPYDPPGYGR</sequence>
<gene>
    <name evidence="3" type="ORF">EV385_1386</name>
</gene>
<keyword evidence="2" id="KW-0472">Membrane</keyword>
<feature type="compositionally biased region" description="Pro residues" evidence="1">
    <location>
        <begin position="510"/>
        <end position="520"/>
    </location>
</feature>
<organism evidence="3 4">
    <name type="scientific">Krasilnikovia cinnamomea</name>
    <dbReference type="NCBI Taxonomy" id="349313"/>
    <lineage>
        <taxon>Bacteria</taxon>
        <taxon>Bacillati</taxon>
        <taxon>Actinomycetota</taxon>
        <taxon>Actinomycetes</taxon>
        <taxon>Micromonosporales</taxon>
        <taxon>Micromonosporaceae</taxon>
        <taxon>Krasilnikovia</taxon>
    </lineage>
</organism>
<feature type="compositionally biased region" description="Gly residues" evidence="1">
    <location>
        <begin position="521"/>
        <end position="538"/>
    </location>
</feature>
<protein>
    <recommendedName>
        <fullName evidence="5">WD40 repeat protein</fullName>
    </recommendedName>
</protein>
<feature type="compositionally biased region" description="Low complexity" evidence="1">
    <location>
        <begin position="349"/>
        <end position="363"/>
    </location>
</feature>
<evidence type="ECO:0008006" key="5">
    <source>
        <dbReference type="Google" id="ProtNLM"/>
    </source>
</evidence>
<evidence type="ECO:0000313" key="3">
    <source>
        <dbReference type="EMBL" id="RZU49633.1"/>
    </source>
</evidence>
<comment type="caution">
    <text evidence="3">The sequence shown here is derived from an EMBL/GenBank/DDBJ whole genome shotgun (WGS) entry which is preliminary data.</text>
</comment>